<sequence>MTKKKSKKFYVWYTKSNAGISSNYETCNANYVGQPGGGNQSFGNKEDALIFFKLKMNELGLEDQSCLNLEKQSSLYVNTTVEPAELLNTQSNGDEADEAPKGSGETLPFTQDSSWYEQFSELRTVQSDFNAKVNKTISELSIEISELSIEGADQKCRFDNKLKEMNYGPLNYSTPLKAEIDLAMEKLNDISKGQKSLDKQLQRMQKKQENISRSCSTFSCSLFDDSKQNSSGLELCPTHDTPGKSVMSSVRVKNRFELLSTVDTDITQDEVTNGCLYNEIVIHTGTNDIARMCANNICENIARIVVDAQAKWPSSNITISGITYRRDANTKLNEVIDDINAQSKLTCAELGRVCFMDNSHQYTLDYRAIDVSTFHDDRHLSNKGIRKLAAN</sequence>
<dbReference type="InterPro" id="IPR036514">
    <property type="entry name" value="SGNH_hydro_sf"/>
</dbReference>
<accession>A7RSM3</accession>
<dbReference type="EMBL" id="DS469534">
    <property type="protein sequence ID" value="EDO45656.1"/>
    <property type="molecule type" value="Genomic_DNA"/>
</dbReference>
<dbReference type="Proteomes" id="UP000001593">
    <property type="component" value="Unassembled WGS sequence"/>
</dbReference>
<organism evidence="2 3">
    <name type="scientific">Nematostella vectensis</name>
    <name type="common">Starlet sea anemone</name>
    <dbReference type="NCBI Taxonomy" id="45351"/>
    <lineage>
        <taxon>Eukaryota</taxon>
        <taxon>Metazoa</taxon>
        <taxon>Cnidaria</taxon>
        <taxon>Anthozoa</taxon>
        <taxon>Hexacorallia</taxon>
        <taxon>Actiniaria</taxon>
        <taxon>Edwardsiidae</taxon>
        <taxon>Nematostella</taxon>
    </lineage>
</organism>
<reference evidence="2 3" key="1">
    <citation type="journal article" date="2007" name="Science">
        <title>Sea anemone genome reveals ancestral eumetazoan gene repertoire and genomic organization.</title>
        <authorList>
            <person name="Putnam N.H."/>
            <person name="Srivastava M."/>
            <person name="Hellsten U."/>
            <person name="Dirks B."/>
            <person name="Chapman J."/>
            <person name="Salamov A."/>
            <person name="Terry A."/>
            <person name="Shapiro H."/>
            <person name="Lindquist E."/>
            <person name="Kapitonov V.V."/>
            <person name="Jurka J."/>
            <person name="Genikhovich G."/>
            <person name="Grigoriev I.V."/>
            <person name="Lucas S.M."/>
            <person name="Steele R.E."/>
            <person name="Finnerty J.R."/>
            <person name="Technau U."/>
            <person name="Martindale M.Q."/>
            <person name="Rokhsar D.S."/>
        </authorList>
    </citation>
    <scope>NUCLEOTIDE SEQUENCE [LARGE SCALE GENOMIC DNA]</scope>
    <source>
        <strain evidence="3">CH2 X CH6</strain>
    </source>
</reference>
<dbReference type="HOGENOM" id="CLU_706579_0_0_1"/>
<gene>
    <name evidence="2" type="ORF">NEMVEDRAFT_v1g240413</name>
</gene>
<evidence type="ECO:0000313" key="3">
    <source>
        <dbReference type="Proteomes" id="UP000001593"/>
    </source>
</evidence>
<keyword evidence="3" id="KW-1185">Reference proteome</keyword>
<dbReference type="SUPFAM" id="SSF52266">
    <property type="entry name" value="SGNH hydrolase"/>
    <property type="match status" value="1"/>
</dbReference>
<protein>
    <recommendedName>
        <fullName evidence="4">SGNH hydrolase-type esterase domain-containing protein</fullName>
    </recommendedName>
</protein>
<dbReference type="AlphaFoldDB" id="A7RSM3"/>
<dbReference type="Gene3D" id="3.40.50.1110">
    <property type="entry name" value="SGNH hydrolase"/>
    <property type="match status" value="1"/>
</dbReference>
<proteinExistence type="predicted"/>
<name>A7RSM3_NEMVE</name>
<feature type="region of interest" description="Disordered" evidence="1">
    <location>
        <begin position="86"/>
        <end position="110"/>
    </location>
</feature>
<evidence type="ECO:0008006" key="4">
    <source>
        <dbReference type="Google" id="ProtNLM"/>
    </source>
</evidence>
<dbReference type="InParanoid" id="A7RSM3"/>
<evidence type="ECO:0000256" key="1">
    <source>
        <dbReference type="SAM" id="MobiDB-lite"/>
    </source>
</evidence>
<evidence type="ECO:0000313" key="2">
    <source>
        <dbReference type="EMBL" id="EDO45656.1"/>
    </source>
</evidence>